<dbReference type="PANTHER" id="PTHR12346:SF0">
    <property type="entry name" value="SIN3A, ISOFORM G"/>
    <property type="match status" value="1"/>
</dbReference>
<feature type="non-terminal residue" evidence="6">
    <location>
        <position position="80"/>
    </location>
</feature>
<evidence type="ECO:0000256" key="2">
    <source>
        <dbReference type="ARBA" id="ARBA00022491"/>
    </source>
</evidence>
<sequence>MLPTPRRAPVEFNQAISYVNKIKNRFTNEPDTYKQFLEILQTYQKEQKPIQDVYAQVTVLFNGAPDLLEEFKQFLPDDSA</sequence>
<organism evidence="6 7">
    <name type="scientific">Caulochytrium protostelioides</name>
    <dbReference type="NCBI Taxonomy" id="1555241"/>
    <lineage>
        <taxon>Eukaryota</taxon>
        <taxon>Fungi</taxon>
        <taxon>Fungi incertae sedis</taxon>
        <taxon>Chytridiomycota</taxon>
        <taxon>Chytridiomycota incertae sedis</taxon>
        <taxon>Chytridiomycetes</taxon>
        <taxon>Caulochytriales</taxon>
        <taxon>Caulochytriaceae</taxon>
        <taxon>Caulochytrium</taxon>
    </lineage>
</organism>
<evidence type="ECO:0000256" key="3">
    <source>
        <dbReference type="ARBA" id="ARBA00022737"/>
    </source>
</evidence>
<evidence type="ECO:0000256" key="5">
    <source>
        <dbReference type="PROSITE-ProRule" id="PRU00810"/>
    </source>
</evidence>
<evidence type="ECO:0000256" key="4">
    <source>
        <dbReference type="ARBA" id="ARBA00023242"/>
    </source>
</evidence>
<evidence type="ECO:0000256" key="1">
    <source>
        <dbReference type="ARBA" id="ARBA00004123"/>
    </source>
</evidence>
<dbReference type="GO" id="GO:0003714">
    <property type="term" value="F:transcription corepressor activity"/>
    <property type="evidence" value="ECO:0007669"/>
    <property type="project" value="InterPro"/>
</dbReference>
<proteinExistence type="predicted"/>
<dbReference type="GO" id="GO:0070822">
    <property type="term" value="C:Sin3-type complex"/>
    <property type="evidence" value="ECO:0007669"/>
    <property type="project" value="TreeGrafter"/>
</dbReference>
<accession>A0A4P9WYG8</accession>
<dbReference type="InterPro" id="IPR003822">
    <property type="entry name" value="PAH"/>
</dbReference>
<dbReference type="InterPro" id="IPR036600">
    <property type="entry name" value="PAH_sf"/>
</dbReference>
<dbReference type="EMBL" id="ML010055">
    <property type="protein sequence ID" value="RKO96346.1"/>
    <property type="molecule type" value="Genomic_DNA"/>
</dbReference>
<dbReference type="Gene3D" id="1.20.1160.11">
    <property type="entry name" value="Paired amphipathic helix"/>
    <property type="match status" value="1"/>
</dbReference>
<reference evidence="7" key="1">
    <citation type="journal article" date="2018" name="Nat. Microbiol.">
        <title>Leveraging single-cell genomics to expand the fungal tree of life.</title>
        <authorList>
            <person name="Ahrendt S.R."/>
            <person name="Quandt C.A."/>
            <person name="Ciobanu D."/>
            <person name="Clum A."/>
            <person name="Salamov A."/>
            <person name="Andreopoulos B."/>
            <person name="Cheng J.F."/>
            <person name="Woyke T."/>
            <person name="Pelin A."/>
            <person name="Henrissat B."/>
            <person name="Reynolds N.K."/>
            <person name="Benny G.L."/>
            <person name="Smith M.E."/>
            <person name="James T.Y."/>
            <person name="Grigoriev I.V."/>
        </authorList>
    </citation>
    <scope>NUCLEOTIDE SEQUENCE [LARGE SCALE GENOMIC DNA]</scope>
    <source>
        <strain evidence="7">ATCC 52028</strain>
    </source>
</reference>
<dbReference type="AlphaFoldDB" id="A0A4P9WYG8"/>
<evidence type="ECO:0000313" key="7">
    <source>
        <dbReference type="Proteomes" id="UP000268535"/>
    </source>
</evidence>
<evidence type="ECO:0000313" key="6">
    <source>
        <dbReference type="EMBL" id="RKO96346.1"/>
    </source>
</evidence>
<protein>
    <submittedName>
        <fullName evidence="6">PAH2 domain-containing protein</fullName>
    </submittedName>
</protein>
<dbReference type="Proteomes" id="UP000268535">
    <property type="component" value="Unassembled WGS sequence"/>
</dbReference>
<keyword evidence="4 5" id="KW-0539">Nucleus</keyword>
<dbReference type="Pfam" id="PF02671">
    <property type="entry name" value="PAH"/>
    <property type="match status" value="1"/>
</dbReference>
<gene>
    <name evidence="6" type="ORF">CAUPRSCDRAFT_8254</name>
</gene>
<dbReference type="PROSITE" id="PS51477">
    <property type="entry name" value="PAH"/>
    <property type="match status" value="1"/>
</dbReference>
<dbReference type="InterPro" id="IPR039774">
    <property type="entry name" value="Sin3-like"/>
</dbReference>
<name>A0A4P9WYG8_9FUNG</name>
<dbReference type="SUPFAM" id="SSF47762">
    <property type="entry name" value="PAH2 domain"/>
    <property type="match status" value="1"/>
</dbReference>
<dbReference type="GO" id="GO:0000122">
    <property type="term" value="P:negative regulation of transcription by RNA polymerase II"/>
    <property type="evidence" value="ECO:0007669"/>
    <property type="project" value="TreeGrafter"/>
</dbReference>
<dbReference type="PANTHER" id="PTHR12346">
    <property type="entry name" value="SIN3B-RELATED"/>
    <property type="match status" value="1"/>
</dbReference>
<keyword evidence="3" id="KW-0677">Repeat</keyword>
<keyword evidence="2" id="KW-0678">Repressor</keyword>
<dbReference type="FunFam" id="1.20.1160.11:FF:000003">
    <property type="entry name" value="Paired amphipathic helix SIN3-like protein"/>
    <property type="match status" value="1"/>
</dbReference>
<comment type="subcellular location">
    <subcellularLocation>
        <location evidence="1 5">Nucleus</location>
    </subcellularLocation>
</comment>